<feature type="domain" description="Zn(2)-C6 fungal-type" evidence="7">
    <location>
        <begin position="19"/>
        <end position="47"/>
    </location>
</feature>
<organism evidence="8 9">
    <name type="scientific">Phialophora macrospora</name>
    <dbReference type="NCBI Taxonomy" id="1851006"/>
    <lineage>
        <taxon>Eukaryota</taxon>
        <taxon>Fungi</taxon>
        <taxon>Dikarya</taxon>
        <taxon>Ascomycota</taxon>
        <taxon>Pezizomycotina</taxon>
        <taxon>Eurotiomycetes</taxon>
        <taxon>Chaetothyriomycetidae</taxon>
        <taxon>Chaetothyriales</taxon>
        <taxon>Herpotrichiellaceae</taxon>
        <taxon>Phialophora</taxon>
    </lineage>
</organism>
<feature type="region of interest" description="Disordered" evidence="6">
    <location>
        <begin position="104"/>
        <end position="125"/>
    </location>
</feature>
<name>A0A0D2FT55_9EURO</name>
<dbReference type="HOGENOM" id="CLU_019313_1_0_1"/>
<dbReference type="Gene3D" id="4.10.240.10">
    <property type="entry name" value="Zn(2)-C6 fungal-type DNA-binding domain"/>
    <property type="match status" value="1"/>
</dbReference>
<feature type="region of interest" description="Disordered" evidence="6">
    <location>
        <begin position="210"/>
        <end position="248"/>
    </location>
</feature>
<dbReference type="InterPro" id="IPR001138">
    <property type="entry name" value="Zn2Cys6_DnaBD"/>
</dbReference>
<keyword evidence="9" id="KW-1185">Reference proteome</keyword>
<evidence type="ECO:0000259" key="7">
    <source>
        <dbReference type="PROSITE" id="PS50048"/>
    </source>
</evidence>
<dbReference type="Proteomes" id="UP000054266">
    <property type="component" value="Unassembled WGS sequence"/>
</dbReference>
<evidence type="ECO:0000256" key="3">
    <source>
        <dbReference type="ARBA" id="ARBA00023125"/>
    </source>
</evidence>
<proteinExistence type="predicted"/>
<dbReference type="GO" id="GO:0045944">
    <property type="term" value="P:positive regulation of transcription by RNA polymerase II"/>
    <property type="evidence" value="ECO:0007669"/>
    <property type="project" value="TreeGrafter"/>
</dbReference>
<evidence type="ECO:0000313" key="8">
    <source>
        <dbReference type="EMBL" id="KIW71548.1"/>
    </source>
</evidence>
<keyword evidence="5" id="KW-0539">Nucleus</keyword>
<evidence type="ECO:0000256" key="4">
    <source>
        <dbReference type="ARBA" id="ARBA00023163"/>
    </source>
</evidence>
<dbReference type="STRING" id="5601.A0A0D2FT55"/>
<dbReference type="PROSITE" id="PS50048">
    <property type="entry name" value="ZN2_CY6_FUNGAL_2"/>
    <property type="match status" value="1"/>
</dbReference>
<dbReference type="GO" id="GO:0005634">
    <property type="term" value="C:nucleus"/>
    <property type="evidence" value="ECO:0007669"/>
    <property type="project" value="UniProtKB-SubCell"/>
</dbReference>
<accession>A0A0D2FT55</accession>
<evidence type="ECO:0000256" key="5">
    <source>
        <dbReference type="ARBA" id="ARBA00023242"/>
    </source>
</evidence>
<dbReference type="GO" id="GO:0000981">
    <property type="term" value="F:DNA-binding transcription factor activity, RNA polymerase II-specific"/>
    <property type="evidence" value="ECO:0007669"/>
    <property type="project" value="InterPro"/>
</dbReference>
<dbReference type="InterPro" id="IPR021858">
    <property type="entry name" value="Fun_TF"/>
</dbReference>
<evidence type="ECO:0000256" key="6">
    <source>
        <dbReference type="SAM" id="MobiDB-lite"/>
    </source>
</evidence>
<dbReference type="SMART" id="SM00066">
    <property type="entry name" value="GAL4"/>
    <property type="match status" value="1"/>
</dbReference>
<keyword evidence="2" id="KW-0805">Transcription regulation</keyword>
<dbReference type="PANTHER" id="PTHR37534">
    <property type="entry name" value="TRANSCRIPTIONAL ACTIVATOR PROTEIN UGA3"/>
    <property type="match status" value="1"/>
</dbReference>
<keyword evidence="3" id="KW-0238">DNA-binding</keyword>
<evidence type="ECO:0000256" key="2">
    <source>
        <dbReference type="ARBA" id="ARBA00023015"/>
    </source>
</evidence>
<feature type="compositionally biased region" description="Basic and acidic residues" evidence="6">
    <location>
        <begin position="113"/>
        <end position="125"/>
    </location>
</feature>
<reference evidence="8 9" key="1">
    <citation type="submission" date="2015-01" db="EMBL/GenBank/DDBJ databases">
        <title>The Genome Sequence of Capronia semiimmersa CBS27337.</title>
        <authorList>
            <consortium name="The Broad Institute Genomics Platform"/>
            <person name="Cuomo C."/>
            <person name="de Hoog S."/>
            <person name="Gorbushina A."/>
            <person name="Stielow B."/>
            <person name="Teixiera M."/>
            <person name="Abouelleil A."/>
            <person name="Chapman S.B."/>
            <person name="Priest M."/>
            <person name="Young S.K."/>
            <person name="Wortman J."/>
            <person name="Nusbaum C."/>
            <person name="Birren B."/>
        </authorList>
    </citation>
    <scope>NUCLEOTIDE SEQUENCE [LARGE SCALE GENOMIC DNA]</scope>
    <source>
        <strain evidence="8 9">CBS 27337</strain>
    </source>
</reference>
<protein>
    <recommendedName>
        <fullName evidence="7">Zn(2)-C6 fungal-type domain-containing protein</fullName>
    </recommendedName>
</protein>
<dbReference type="PROSITE" id="PS00463">
    <property type="entry name" value="ZN2_CY6_FUNGAL_1"/>
    <property type="match status" value="1"/>
</dbReference>
<evidence type="ECO:0000313" key="9">
    <source>
        <dbReference type="Proteomes" id="UP000054266"/>
    </source>
</evidence>
<dbReference type="EMBL" id="KN846957">
    <property type="protein sequence ID" value="KIW71548.1"/>
    <property type="molecule type" value="Genomic_DNA"/>
</dbReference>
<dbReference type="AlphaFoldDB" id="A0A0D2FT55"/>
<dbReference type="InterPro" id="IPR036864">
    <property type="entry name" value="Zn2-C6_fun-type_DNA-bd_sf"/>
</dbReference>
<keyword evidence="4" id="KW-0804">Transcription</keyword>
<gene>
    <name evidence="8" type="ORF">PV04_03702</name>
</gene>
<dbReference type="PANTHER" id="PTHR37534:SF26">
    <property type="entry name" value="TRANSCRIPTION FACTOR, PUTATIVE-RELATED"/>
    <property type="match status" value="1"/>
</dbReference>
<dbReference type="GO" id="GO:0008270">
    <property type="term" value="F:zinc ion binding"/>
    <property type="evidence" value="ECO:0007669"/>
    <property type="project" value="InterPro"/>
</dbReference>
<dbReference type="Pfam" id="PF11951">
    <property type="entry name" value="Fungal_trans_2"/>
    <property type="match status" value="1"/>
</dbReference>
<evidence type="ECO:0000256" key="1">
    <source>
        <dbReference type="ARBA" id="ARBA00004123"/>
    </source>
</evidence>
<sequence>MAGSSSNPTTNSGTSATTSCWTCRLRKKKCDAAKPTCQACRLLLIPCYAYGARPGWMDRGDREKDMLAEIRSGVKSTTERLRRGRAMQALRQRHPLTAMTTTAAAGTGSGTVRHTDSAAHPRAHDMPSVRMTPAAAAATTTTNPDENLLLDLDLDLDLYFARVFPGQFPFYHASLVERDCGWLRALTMRCQPLRYAVLALAVAYREREREWEPESESDPNPGLGLGPDPDPVHVNVNDDTRPRRWRQSREKNQEELYTLAVAGLRDHIDRVSKKSLHDGLRDGIEVFACVIYLIILENSRGRLDNWQKHMAASPGVFPFLRTYCMVFPDPGVSVLHGEEEEVDAAIEDAMSRDSSLSFVDHAAMEFFSAVLLWFDTLACVSTGRKPLFADVCAEAFGASDCKVRLRHIMGCENWVMIIIRDIAMLGRSTTHGQGIGIARDEAIIRKYGELRERLEQGIAESWESYLSLLARGTEGRGPDNWLIQATPIVTYVFACAAMVYLTVVFDGPDPRLPGVQHAVTKALKVFNALPDGQMLRSLVWPFCITGCMAQKDQESSFESLASRAGIFNHDPDTLTRALQVMETCWQIRGQEKQGPPSADWFTAMSKLGYQVLLV</sequence>
<dbReference type="Pfam" id="PF00172">
    <property type="entry name" value="Zn_clus"/>
    <property type="match status" value="1"/>
</dbReference>
<dbReference type="GO" id="GO:0000976">
    <property type="term" value="F:transcription cis-regulatory region binding"/>
    <property type="evidence" value="ECO:0007669"/>
    <property type="project" value="TreeGrafter"/>
</dbReference>
<dbReference type="CDD" id="cd00067">
    <property type="entry name" value="GAL4"/>
    <property type="match status" value="1"/>
</dbReference>
<feature type="compositionally biased region" description="Basic and acidic residues" evidence="6">
    <location>
        <begin position="236"/>
        <end position="248"/>
    </location>
</feature>
<dbReference type="SUPFAM" id="SSF57701">
    <property type="entry name" value="Zn2/Cys6 DNA-binding domain"/>
    <property type="match status" value="1"/>
</dbReference>
<comment type="subcellular location">
    <subcellularLocation>
        <location evidence="1">Nucleus</location>
    </subcellularLocation>
</comment>